<evidence type="ECO:0000256" key="3">
    <source>
        <dbReference type="SAM" id="SignalP"/>
    </source>
</evidence>
<dbReference type="RefSeq" id="WP_003390096.1">
    <property type="nucleotide sequence ID" value="NZ_APBN01000009.1"/>
</dbReference>
<dbReference type="PANTHER" id="PTHR10587:SF133">
    <property type="entry name" value="CHITIN DEACETYLASE 1-RELATED"/>
    <property type="match status" value="1"/>
</dbReference>
<feature type="domain" description="NodB homology" evidence="4">
    <location>
        <begin position="71"/>
        <end position="250"/>
    </location>
</feature>
<evidence type="ECO:0000313" key="6">
    <source>
        <dbReference type="Proteomes" id="UP000012081"/>
    </source>
</evidence>
<organism evidence="5 6">
    <name type="scientific">Brevibacillus borstelensis AK1</name>
    <dbReference type="NCBI Taxonomy" id="1300222"/>
    <lineage>
        <taxon>Bacteria</taxon>
        <taxon>Bacillati</taxon>
        <taxon>Bacillota</taxon>
        <taxon>Bacilli</taxon>
        <taxon>Bacillales</taxon>
        <taxon>Paenibacillaceae</taxon>
        <taxon>Brevibacillus</taxon>
    </lineage>
</organism>
<accession>M8D4P4</accession>
<dbReference type="Gene3D" id="3.20.20.370">
    <property type="entry name" value="Glycoside hydrolase/deacetylase"/>
    <property type="match status" value="2"/>
</dbReference>
<protein>
    <recommendedName>
        <fullName evidence="4">NodB homology domain-containing protein</fullName>
    </recommendedName>
</protein>
<dbReference type="Proteomes" id="UP000012081">
    <property type="component" value="Unassembled WGS sequence"/>
</dbReference>
<dbReference type="GO" id="GO:0046872">
    <property type="term" value="F:metal ion binding"/>
    <property type="evidence" value="ECO:0007669"/>
    <property type="project" value="UniProtKB-KW"/>
</dbReference>
<dbReference type="PATRIC" id="fig|1300222.3.peg.3902"/>
<proteinExistence type="predicted"/>
<dbReference type="AlphaFoldDB" id="M8D4P4"/>
<dbReference type="CDD" id="cd10917">
    <property type="entry name" value="CE4_NodB_like_6s_7s"/>
    <property type="match status" value="2"/>
</dbReference>
<evidence type="ECO:0000256" key="2">
    <source>
        <dbReference type="ARBA" id="ARBA00022801"/>
    </source>
</evidence>
<dbReference type="EMBL" id="APBN01000009">
    <property type="protein sequence ID" value="EMT51259.1"/>
    <property type="molecule type" value="Genomic_DNA"/>
</dbReference>
<keyword evidence="2" id="KW-0378">Hydrolase</keyword>
<keyword evidence="3" id="KW-0732">Signal</keyword>
<sequence length="489" mass="54521">MTICKNRATTRIFARTILAATALVLLTSWGSMESQVNAAASSQTLNKPATQTARNTAEKSKAISMVYTTKRELALTFNGLGDAQKMKWLLDDLDTYKIKATFFLPGDKVAKQPALAKEIVARGHEIENNAVRSLDLTKLTYEQMDKEIKASQELIKQKTGIVPRYVRTSLGTYTDDVLRAAAHNGEEAVIGYSLFLHNWEKETDEQKYHYVRKYINRGGIIALDIEENKHLAVSIPLLAKAAADAGYEYVKLDKLIKDGAEKKPLKDIEGYDAAKINPDYGNASYKLVKELDTDEKKVALTFDDWGSDANVTKILDILDKHQVKATFFLRADGTVKNPNLARAMAEAGHDVANHTYSHPTGTEITPEQLQEEVVKAHQIITEAIQQKPAMLFRPPFGAQNEKSLKAIAATGYSTIAMFSVIPSDHDSKNSADDIVNAVLKQTKNGSVILLHMLDDIHTAEALPRIIEELQKQGYRFVKMTEEKNNQQWK</sequence>
<dbReference type="GO" id="GO:0016020">
    <property type="term" value="C:membrane"/>
    <property type="evidence" value="ECO:0007669"/>
    <property type="project" value="TreeGrafter"/>
</dbReference>
<dbReference type="InterPro" id="IPR002509">
    <property type="entry name" value="NODB_dom"/>
</dbReference>
<dbReference type="STRING" id="1300222.I532_18602"/>
<gene>
    <name evidence="5" type="ORF">I532_18602</name>
</gene>
<dbReference type="Pfam" id="PF01522">
    <property type="entry name" value="Polysacc_deac_1"/>
    <property type="match status" value="2"/>
</dbReference>
<dbReference type="OrthoDB" id="258610at2"/>
<name>M8D4P4_9BACL</name>
<dbReference type="InterPro" id="IPR011330">
    <property type="entry name" value="Glyco_hydro/deAcase_b/a-brl"/>
</dbReference>
<feature type="chain" id="PRO_5038389743" description="NodB homology domain-containing protein" evidence="3">
    <location>
        <begin position="34"/>
        <end position="489"/>
    </location>
</feature>
<feature type="domain" description="NodB homology" evidence="4">
    <location>
        <begin position="296"/>
        <end position="477"/>
    </location>
</feature>
<dbReference type="GO" id="GO:0016810">
    <property type="term" value="F:hydrolase activity, acting on carbon-nitrogen (but not peptide) bonds"/>
    <property type="evidence" value="ECO:0007669"/>
    <property type="project" value="InterPro"/>
</dbReference>
<evidence type="ECO:0000256" key="1">
    <source>
        <dbReference type="ARBA" id="ARBA00022723"/>
    </source>
</evidence>
<feature type="signal peptide" evidence="3">
    <location>
        <begin position="1"/>
        <end position="33"/>
    </location>
</feature>
<dbReference type="InterPro" id="IPR050248">
    <property type="entry name" value="Polysacc_deacetylase_ArnD"/>
</dbReference>
<evidence type="ECO:0000259" key="4">
    <source>
        <dbReference type="PROSITE" id="PS51677"/>
    </source>
</evidence>
<dbReference type="PANTHER" id="PTHR10587">
    <property type="entry name" value="GLYCOSYL TRANSFERASE-RELATED"/>
    <property type="match status" value="1"/>
</dbReference>
<comment type="caution">
    <text evidence="5">The sequence shown here is derived from an EMBL/GenBank/DDBJ whole genome shotgun (WGS) entry which is preliminary data.</text>
</comment>
<keyword evidence="1" id="KW-0479">Metal-binding</keyword>
<reference evidence="5 6" key="1">
    <citation type="submission" date="2013-03" db="EMBL/GenBank/DDBJ databases">
        <title>Assembly of a new bacterial strain Brevibacillus borstelensis AK1.</title>
        <authorList>
            <person name="Rajan I."/>
            <person name="PoliReddy D."/>
            <person name="Sugumar T."/>
            <person name="Rathinam K."/>
            <person name="Alqarawi S."/>
            <person name="Khalil A.B."/>
            <person name="Sivakumar N."/>
        </authorList>
    </citation>
    <scope>NUCLEOTIDE SEQUENCE [LARGE SCALE GENOMIC DNA]</scope>
    <source>
        <strain evidence="5 6">AK1</strain>
    </source>
</reference>
<keyword evidence="6" id="KW-1185">Reference proteome</keyword>
<dbReference type="GO" id="GO:0005975">
    <property type="term" value="P:carbohydrate metabolic process"/>
    <property type="evidence" value="ECO:0007669"/>
    <property type="project" value="InterPro"/>
</dbReference>
<dbReference type="PROSITE" id="PS51677">
    <property type="entry name" value="NODB"/>
    <property type="match status" value="2"/>
</dbReference>
<dbReference type="SUPFAM" id="SSF88713">
    <property type="entry name" value="Glycoside hydrolase/deacetylase"/>
    <property type="match status" value="2"/>
</dbReference>
<evidence type="ECO:0000313" key="5">
    <source>
        <dbReference type="EMBL" id="EMT51259.1"/>
    </source>
</evidence>